<gene>
    <name evidence="2" type="ORF">SAMN04487931_108160</name>
</gene>
<keyword evidence="3" id="KW-1185">Reference proteome</keyword>
<accession>A0A1H2IFY4</accession>
<evidence type="ECO:0000313" key="2">
    <source>
        <dbReference type="EMBL" id="SDU43037.1"/>
    </source>
</evidence>
<reference evidence="3" key="1">
    <citation type="submission" date="2016-10" db="EMBL/GenBank/DDBJ databases">
        <authorList>
            <person name="Varghese N."/>
            <person name="Submissions S."/>
        </authorList>
    </citation>
    <scope>NUCLEOTIDE SEQUENCE [LARGE SCALE GENOMIC DNA]</scope>
    <source>
        <strain evidence="3">DSM 3384</strain>
    </source>
</reference>
<dbReference type="AlphaFoldDB" id="A0A1H2IFY4"/>
<organism evidence="2 3">
    <name type="scientific">Desulfobacula phenolica</name>
    <dbReference type="NCBI Taxonomy" id="90732"/>
    <lineage>
        <taxon>Bacteria</taxon>
        <taxon>Pseudomonadati</taxon>
        <taxon>Thermodesulfobacteriota</taxon>
        <taxon>Desulfobacteria</taxon>
        <taxon>Desulfobacterales</taxon>
        <taxon>Desulfobacteraceae</taxon>
        <taxon>Desulfobacula</taxon>
    </lineage>
</organism>
<dbReference type="EMBL" id="FNLL01000008">
    <property type="protein sequence ID" value="SDU43037.1"/>
    <property type="molecule type" value="Genomic_DNA"/>
</dbReference>
<dbReference type="InterPro" id="IPR022606">
    <property type="entry name" value="DUF2914"/>
</dbReference>
<protein>
    <recommendedName>
        <fullName evidence="1">DUF2914 domain-containing protein</fullName>
    </recommendedName>
</protein>
<dbReference type="Pfam" id="PF11141">
    <property type="entry name" value="DUF2914"/>
    <property type="match status" value="1"/>
</dbReference>
<dbReference type="Proteomes" id="UP000199608">
    <property type="component" value="Unassembled WGS sequence"/>
</dbReference>
<name>A0A1H2IFY4_9BACT</name>
<evidence type="ECO:0000259" key="1">
    <source>
        <dbReference type="Pfam" id="PF11141"/>
    </source>
</evidence>
<proteinExistence type="predicted"/>
<feature type="domain" description="DUF2914" evidence="1">
    <location>
        <begin position="84"/>
        <end position="145"/>
    </location>
</feature>
<evidence type="ECO:0000313" key="3">
    <source>
        <dbReference type="Proteomes" id="UP000199608"/>
    </source>
</evidence>
<sequence>MKYSGDMKIIFTDKSIKPFLVLLVLVLLSAANVSSEQSNAKMVMVQAVMCESIETFQPVNPAVVFSISQGEVFCFSKFDPVFEKTYIFHHWYKKDKLIFTMKLTLSPPKWSSFSRIQIRDEDKGPWRVEIRDVNDTLLQTLRFSMAD</sequence>